<evidence type="ECO:0000313" key="2">
    <source>
        <dbReference type="Proteomes" id="UP001055879"/>
    </source>
</evidence>
<gene>
    <name evidence="1" type="ORF">L6452_23814</name>
</gene>
<comment type="caution">
    <text evidence="1">The sequence shown here is derived from an EMBL/GenBank/DDBJ whole genome shotgun (WGS) entry which is preliminary data.</text>
</comment>
<organism evidence="1 2">
    <name type="scientific">Arctium lappa</name>
    <name type="common">Greater burdock</name>
    <name type="synonym">Lappa major</name>
    <dbReference type="NCBI Taxonomy" id="4217"/>
    <lineage>
        <taxon>Eukaryota</taxon>
        <taxon>Viridiplantae</taxon>
        <taxon>Streptophyta</taxon>
        <taxon>Embryophyta</taxon>
        <taxon>Tracheophyta</taxon>
        <taxon>Spermatophyta</taxon>
        <taxon>Magnoliopsida</taxon>
        <taxon>eudicotyledons</taxon>
        <taxon>Gunneridae</taxon>
        <taxon>Pentapetalae</taxon>
        <taxon>asterids</taxon>
        <taxon>campanulids</taxon>
        <taxon>Asterales</taxon>
        <taxon>Asteraceae</taxon>
        <taxon>Carduoideae</taxon>
        <taxon>Cardueae</taxon>
        <taxon>Arctiinae</taxon>
        <taxon>Arctium</taxon>
    </lineage>
</organism>
<protein>
    <submittedName>
        <fullName evidence="1">Uncharacterized protein</fullName>
    </submittedName>
</protein>
<name>A0ACB9AA37_ARCLA</name>
<dbReference type="EMBL" id="CM042054">
    <property type="protein sequence ID" value="KAI3706218.1"/>
    <property type="molecule type" value="Genomic_DNA"/>
</dbReference>
<dbReference type="Proteomes" id="UP001055879">
    <property type="component" value="Linkage Group LG08"/>
</dbReference>
<evidence type="ECO:0000313" key="1">
    <source>
        <dbReference type="EMBL" id="KAI3706218.1"/>
    </source>
</evidence>
<accession>A0ACB9AA37</accession>
<reference evidence="1 2" key="2">
    <citation type="journal article" date="2022" name="Mol. Ecol. Resour.">
        <title>The genomes of chicory, endive, great burdock and yacon provide insights into Asteraceae paleo-polyploidization history and plant inulin production.</title>
        <authorList>
            <person name="Fan W."/>
            <person name="Wang S."/>
            <person name="Wang H."/>
            <person name="Wang A."/>
            <person name="Jiang F."/>
            <person name="Liu H."/>
            <person name="Zhao H."/>
            <person name="Xu D."/>
            <person name="Zhang Y."/>
        </authorList>
    </citation>
    <scope>NUCLEOTIDE SEQUENCE [LARGE SCALE GENOMIC DNA]</scope>
    <source>
        <strain evidence="2">cv. Niubang</strain>
    </source>
</reference>
<proteinExistence type="predicted"/>
<keyword evidence="2" id="KW-1185">Reference proteome</keyword>
<sequence length="2642" mass="299240">MRGNHRPQGYAGSSRKAESQSQVIARIDGAAVKAHSDLLAAGESISAWRVAQSALVILKAASFESLGFYMQNVNSFIHCFVGVQKLTTLHDLEMALCESEGIEGFEELELGPMLRHPLVVHYFSIGCDVTEMCKITSEQIIAYLGILLRKRKKIVVDDLLDYIAKRTKQSRGNLCIRIQSLGMHIDHIMRGRRSEITLLKKCSEGLDVGLKPDGNEDDAEDNAKDEDNNNNNDVQDLGILSSQTATGLHLSAAAQVPRIWLDTEMDYSLNSSHDSDHVALEGKQGPVHKCCTRHVIHKSLEYWNLGVKFKPEFLNDNVETGFIDGNAIDGNTWMFIKIWKDTCKKENVDEAFGQMLDFYCGPIKPKKKQKAINKMISSYPHAELLNVAIASMKYGLWDRLSSIPQVNNKEVLANTNSKTCAVGVNIDVEPAEKNVRVASKHAWEGHVDDTTVNGTTWMFIKMWKDICEKQDVVEAFDKMLDFYHCKMKPKKKPKKRRKKKTSALNKMWKDICEKQDVVEMIDFYHCKMKPKKKPKKRRKKKTSALNKMWKDICEKQDVVEAFDKMLDFYHCKMKPKKKPKKRRKKKTSALNMMILSYPHVGLLNVAITSIKFGLWDRICSTPQANYNEVPANTNSKTCAADVNTDVEPAEKDVLVASKHVLEGRVDITLEDVQKYIKEYFMSSSHILDNMNSYPKKQLIFLREIHKLERRLSEQFSVDDFETLGFGAIFTFIEDHISLLPTAWQNCFLLTDKSEKPSVKVCMSDRYLLEFLSEAASSLGEHETLNKLMVSELLRMQYPSAGLTLVENDFTADLLTTLSNNGGNVSSKNVLFSSTLSAFRAEKGFSDTHVDTNDAVELLLWAPMLVDLASWSHWDYKFAPSLGPLLGWLLSNVKTKELHCLVTTDGKVLRIDHSATVDSFLEAFLHGSAFETAVKLLSLIALYGGERHVPFSLLKCHAKKGFEIMLKISSDEVVKDDQRLSLASRFLIDCLGHLPKEFRSFAAELLVSAFRSIIKDAPMVMLSECKCKEDHMMLHELGLWLGIVEWFDDYCTCLFASEESFEDHKTKGFSSKDEVIPALEVNQPNNDCERNIVMTHRVHNADDSCIRPLSESEREKNAANIIESIRIEEFGLDPNLSITENSILKKQHARLGRALHCLSQELYSQDSHFLLELVQNADDNVYPRNVEPTLTFILQEKSIVVLNNEHGFSAENIRALCDVGNSTKKASGAGYIGKKGIGFKSVFRVTDAPEIHSNGFHIKFDLSEGQIGFVLPTIVSPCDIDLFSNLVSLDTADQVNIHQWNTSIVLPFKSKLTETSVENITSMFSDLHPSLLLFLHHLQCIKFRNMLNDSFVIMRKEIIGNGLINVSIGKETLTWFVESRKLHANSLRDDAKTTEISVAFSLEASGNSDYIPKMDQQYVFAFLPLRTYGLKFIIQGDFILPSSREEVDGDSPWNQWLLSEFPSLFVDSERSFCSLPGFRDCPGKGVSVFLSYVPLVGEVHGFFASLPRMIISKLCTSNCLLLEGDNDTWVPPCRVLRNWNEQVQTLLPYSLIQTHLGLGYLNKDIVLSDSLAKALGIENYGPKILVQMLSSLCRTKEGLRSLGFSWLSSWLNALYRLSLSYSGQGFVDSEFGSDIMNTLRKTPFIPLLDGCYSSIDEGMIWMNLDASCTPSNNENSLEAFSRLFTKLRIVNPALFDGSITENLIQMLSRVGVQRLSAHQVVKVHILPAICDQKNTIVNKDLMIEYLSFIMVHLQSSCPDCATEREHIISEVHNKALILTNHGFILPAEVAIHFNNDFGNHIDMGRLINGTDIKWYEICNTYLNYPTARSTSGGMLNWRKFLQELGITDFVQIVHIEKSVPISSQFVLRNMTWEKVIVSPGSTVSDWESRELVHLLATVSSSGDREKCKYLMEVLDAKWDEYFSDKVVSYCNIDGESKAFKSSLVSSLNDVQWAASSVDDRLYYPKDLFHDCEAVCSILGDNAAYAVPKIQSEKLVSSIGLKIAVTLDDALSVLEVWKRSAKSFKASISQMSRFYLFLWNELASSNQKNIASLRCGVFIFVPFSSSVSSSEVEPGVLLSPQEVYWYDSMIHSDQSEFSKMLCNLYPSLHDFFVNECGVKENPPLLDYLVLLRHLSNEDTPLKAAKKVFDVFLMWSEGLKSGVLGFDDVEMLKKNLKRKEMKVLPTAHDKWVSLHSSFGPVCWCDDEKLADEFEELNNIDFLRLCELSDEEKEMLQVKVSLLMKVLGIPALSEVVTREAIYYGPVDNGYETSLVSWVLPYAQRYISNSYPERYLQLKLSGFEKLNRLQIVVVEKLFYKNVIRRSKLVSKKRHDISCLLQDEILYATRKSDSHSIFMELSCFLIDGNPGLHLANFLHMITSMTESGSTVEQIETFILNSQKVPKLADEEPEWSIQPLVPMESSATTRRTKRKVKRSTSCQSNRNWPPASWKTAPKFMSSCVKDLEMQQDIAKQTELNADSIEELIISTDRVQNVEPSTSSNNEDHSGPCGFSQKDQLSHGPANVQQASITGRRGEELAFNFYSRKFSKKAVKWMNEDRETGLPYDIKVCDERNRKEYVEVKTTDSKRKDWFEISVREWQFAVEKGEAFSIARVVLSGNKTKRVTEFKNPARLCRLGHLKLAVLMPK</sequence>
<reference evidence="2" key="1">
    <citation type="journal article" date="2022" name="Mol. Ecol. Resour.">
        <title>The genomes of chicory, endive, great burdock and yacon provide insights into Asteraceae palaeo-polyploidization history and plant inulin production.</title>
        <authorList>
            <person name="Fan W."/>
            <person name="Wang S."/>
            <person name="Wang H."/>
            <person name="Wang A."/>
            <person name="Jiang F."/>
            <person name="Liu H."/>
            <person name="Zhao H."/>
            <person name="Xu D."/>
            <person name="Zhang Y."/>
        </authorList>
    </citation>
    <scope>NUCLEOTIDE SEQUENCE [LARGE SCALE GENOMIC DNA]</scope>
    <source>
        <strain evidence="2">cv. Niubang</strain>
    </source>
</reference>